<dbReference type="RefSeq" id="WP_206869068.1">
    <property type="nucleotide sequence ID" value="NZ_BMBA01000001.1"/>
</dbReference>
<organism evidence="1 2">
    <name type="scientific">Clostridium zeae</name>
    <dbReference type="NCBI Taxonomy" id="2759022"/>
    <lineage>
        <taxon>Bacteria</taxon>
        <taxon>Bacillati</taxon>
        <taxon>Bacillota</taxon>
        <taxon>Clostridia</taxon>
        <taxon>Eubacteriales</taxon>
        <taxon>Clostridiaceae</taxon>
        <taxon>Clostridium</taxon>
    </lineage>
</organism>
<dbReference type="Gene3D" id="3.40.50.1110">
    <property type="entry name" value="SGNH hydrolase"/>
    <property type="match status" value="1"/>
</dbReference>
<dbReference type="InterPro" id="IPR036514">
    <property type="entry name" value="SGNH_hydro_sf"/>
</dbReference>
<sequence>MVNFIEIEMIAKNINIIINMTSEKIDDDPYSKEVIDTINSLISAFVHLNNEMNLVFLQYPKSNLNEDMNEIANNFEELIKCYESRESILIKDIFMNKLVLKFNVLYKNLSEFFSNITGVKKIIVIGVNKLSNKIGSLIDKGKYEIIAFISDDVELRGKWLNGIPIHGSEESKWIKYDYVISASNSNWHLQENNSINIYDYIKRYYDYEIYRAYDYYVKCKGSLDSFVTGISYAEVAINTQQLPYNIINLAVSSQDLFYDYEWAKMVLNNNEIAKNIKFAIIGLSYYSFEYDLSKSNFKDRVYMYYSIFKTCHSHPYYDEIIKSYNKFHKVASKIFKRDYMDSIYSLLKENSDSLWESLVSGVMDEEVIERDKWMVEKDCDKNYPLTVEENTMILKKYLSLLKSKEIKPIVVICPVSKHYYSKFSPRIKAEFIDIMNKIKNEFDIEVLDYFESKEFTDQDFYNVSHLNKDGAKKFTKLLNDSIKI</sequence>
<dbReference type="EMBL" id="BMBA01000001">
    <property type="protein sequence ID" value="GFZ30976.1"/>
    <property type="molecule type" value="Genomic_DNA"/>
</dbReference>
<evidence type="ECO:0000313" key="1">
    <source>
        <dbReference type="EMBL" id="GFZ30976.1"/>
    </source>
</evidence>
<name>A0ABQ1E872_9CLOT</name>
<evidence type="ECO:0000313" key="2">
    <source>
        <dbReference type="Proteomes" id="UP000663802"/>
    </source>
</evidence>
<proteinExistence type="predicted"/>
<dbReference type="Proteomes" id="UP000663802">
    <property type="component" value="Unassembled WGS sequence"/>
</dbReference>
<keyword evidence="2" id="KW-1185">Reference proteome</keyword>
<accession>A0ABQ1E872</accession>
<reference evidence="1 2" key="1">
    <citation type="journal article" date="2021" name="Int. J. Syst. Evol. Microbiol.">
        <title>Clostridium zeae sp. nov., isolated from corn silage.</title>
        <authorList>
            <person name="Kobayashi H."/>
            <person name="Tanizawa Y."/>
            <person name="Yagura M."/>
            <person name="Sakamoto M."/>
            <person name="Ohkuma M."/>
            <person name="Tohno M."/>
        </authorList>
    </citation>
    <scope>NUCLEOTIDE SEQUENCE [LARGE SCALE GENOMIC DNA]</scope>
    <source>
        <strain evidence="1 2">CSC2</strain>
    </source>
</reference>
<protein>
    <submittedName>
        <fullName evidence="1">Uncharacterized protein</fullName>
    </submittedName>
</protein>
<gene>
    <name evidence="1" type="ORF">CSC2_15020</name>
</gene>
<comment type="caution">
    <text evidence="1">The sequence shown here is derived from an EMBL/GenBank/DDBJ whole genome shotgun (WGS) entry which is preliminary data.</text>
</comment>